<dbReference type="EMBL" id="AP004113">
    <property type="protein sequence ID" value="BAD25189.1"/>
    <property type="molecule type" value="Genomic_DNA"/>
</dbReference>
<organism evidence="2 3">
    <name type="scientific">Oryza sativa subsp. japonica</name>
    <name type="common">Rice</name>
    <dbReference type="NCBI Taxonomy" id="39947"/>
    <lineage>
        <taxon>Eukaryota</taxon>
        <taxon>Viridiplantae</taxon>
        <taxon>Streptophyta</taxon>
        <taxon>Embryophyta</taxon>
        <taxon>Tracheophyta</taxon>
        <taxon>Spermatophyta</taxon>
        <taxon>Magnoliopsida</taxon>
        <taxon>Liliopsida</taxon>
        <taxon>Poales</taxon>
        <taxon>Poaceae</taxon>
        <taxon>BOP clade</taxon>
        <taxon>Oryzoideae</taxon>
        <taxon>Oryzeae</taxon>
        <taxon>Oryzinae</taxon>
        <taxon>Oryza</taxon>
        <taxon>Oryza sativa</taxon>
    </lineage>
</organism>
<reference evidence="2" key="2">
    <citation type="submission" date="2002-03" db="EMBL/GenBank/DDBJ databases">
        <title>Oryza sativa nipponbare(GA3) genomic DNA, chromosome 2, PAC clone:P0030G02.</title>
        <authorList>
            <person name="Sasaki T."/>
            <person name="Matsumoto T."/>
            <person name="Yamamoto K."/>
        </authorList>
    </citation>
    <scope>NUCLEOTIDE SEQUENCE</scope>
</reference>
<protein>
    <submittedName>
        <fullName evidence="2">Uncharacterized protein</fullName>
    </submittedName>
</protein>
<dbReference type="Proteomes" id="UP000000763">
    <property type="component" value="Chromosome 2"/>
</dbReference>
<evidence type="ECO:0000313" key="1">
    <source>
        <dbReference type="EMBL" id="BAD25189.1"/>
    </source>
</evidence>
<dbReference type="AlphaFoldDB" id="Q6H708"/>
<reference evidence="1" key="1">
    <citation type="submission" date="2001-08" db="EMBL/GenBank/DDBJ databases">
        <title>Oryza sativa nipponbare(GA3) genomic DNA, chromosome 2, BAC clone:OJ1116_A06.</title>
        <authorList>
            <person name="Sasaki T."/>
            <person name="Matsumoto T."/>
            <person name="Yamamoto K."/>
        </authorList>
    </citation>
    <scope>NUCLEOTIDE SEQUENCE</scope>
</reference>
<sequence>MSCISLLPHLSVIMPPALQESCLPDLAVIKAEADVQSIRTAAAEAWKKQMILLILRQRKYFILFKV</sequence>
<name>Q6H708_ORYSJ</name>
<reference evidence="3" key="3">
    <citation type="journal article" date="2005" name="Nature">
        <title>The map-based sequence of the rice genome.</title>
        <authorList>
            <consortium name="International rice genome sequencing project (IRGSP)"/>
            <person name="Matsumoto T."/>
            <person name="Wu J."/>
            <person name="Kanamori H."/>
            <person name="Katayose Y."/>
            <person name="Fujisawa M."/>
            <person name="Namiki N."/>
            <person name="Mizuno H."/>
            <person name="Yamamoto K."/>
            <person name="Antonio B.A."/>
            <person name="Baba T."/>
            <person name="Sakata K."/>
            <person name="Nagamura Y."/>
            <person name="Aoki H."/>
            <person name="Arikawa K."/>
            <person name="Arita K."/>
            <person name="Bito T."/>
            <person name="Chiden Y."/>
            <person name="Fujitsuka N."/>
            <person name="Fukunaka R."/>
            <person name="Hamada M."/>
            <person name="Harada C."/>
            <person name="Hayashi A."/>
            <person name="Hijishita S."/>
            <person name="Honda M."/>
            <person name="Hosokawa S."/>
            <person name="Ichikawa Y."/>
            <person name="Idonuma A."/>
            <person name="Iijima M."/>
            <person name="Ikeda M."/>
            <person name="Ikeno M."/>
            <person name="Ito K."/>
            <person name="Ito S."/>
            <person name="Ito T."/>
            <person name="Ito Y."/>
            <person name="Ito Y."/>
            <person name="Iwabuchi A."/>
            <person name="Kamiya K."/>
            <person name="Karasawa W."/>
            <person name="Kurita K."/>
            <person name="Katagiri S."/>
            <person name="Kikuta A."/>
            <person name="Kobayashi H."/>
            <person name="Kobayashi N."/>
            <person name="Machita K."/>
            <person name="Maehara T."/>
            <person name="Masukawa M."/>
            <person name="Mizubayashi T."/>
            <person name="Mukai Y."/>
            <person name="Nagasaki H."/>
            <person name="Nagata Y."/>
            <person name="Naito S."/>
            <person name="Nakashima M."/>
            <person name="Nakama Y."/>
            <person name="Nakamichi Y."/>
            <person name="Nakamura M."/>
            <person name="Meguro A."/>
            <person name="Negishi M."/>
            <person name="Ohta I."/>
            <person name="Ohta T."/>
            <person name="Okamoto M."/>
            <person name="Ono N."/>
            <person name="Saji S."/>
            <person name="Sakaguchi M."/>
            <person name="Sakai K."/>
            <person name="Shibata M."/>
            <person name="Shimokawa T."/>
            <person name="Song J."/>
            <person name="Takazaki Y."/>
            <person name="Terasawa K."/>
            <person name="Tsugane M."/>
            <person name="Tsuji K."/>
            <person name="Ueda S."/>
            <person name="Waki K."/>
            <person name="Yamagata H."/>
            <person name="Yamamoto M."/>
            <person name="Yamamoto S."/>
            <person name="Yamane H."/>
            <person name="Yoshiki S."/>
            <person name="Yoshihara R."/>
            <person name="Yukawa K."/>
            <person name="Zhong H."/>
            <person name="Yano M."/>
            <person name="Yuan Q."/>
            <person name="Ouyang S."/>
            <person name="Liu J."/>
            <person name="Jones K.M."/>
            <person name="Gansberger K."/>
            <person name="Moffat K."/>
            <person name="Hill J."/>
            <person name="Bera J."/>
            <person name="Fadrosh D."/>
            <person name="Jin S."/>
            <person name="Johri S."/>
            <person name="Kim M."/>
            <person name="Overton L."/>
            <person name="Reardon M."/>
            <person name="Tsitrin T."/>
            <person name="Vuong H."/>
            <person name="Weaver B."/>
            <person name="Ciecko A."/>
            <person name="Tallon L."/>
            <person name="Jackson J."/>
            <person name="Pai G."/>
            <person name="Aken S.V."/>
            <person name="Utterback T."/>
            <person name="Reidmuller S."/>
            <person name="Feldblyum T."/>
            <person name="Hsiao J."/>
            <person name="Zismann V."/>
            <person name="Iobst S."/>
            <person name="de Vazeille A.R."/>
            <person name="Buell C.R."/>
            <person name="Ying K."/>
            <person name="Li Y."/>
            <person name="Lu T."/>
            <person name="Huang Y."/>
            <person name="Zhao Q."/>
            <person name="Feng Q."/>
            <person name="Zhang L."/>
            <person name="Zhu J."/>
            <person name="Weng Q."/>
            <person name="Mu J."/>
            <person name="Lu Y."/>
            <person name="Fan D."/>
            <person name="Liu Y."/>
            <person name="Guan J."/>
            <person name="Zhang Y."/>
            <person name="Yu S."/>
            <person name="Liu X."/>
            <person name="Zhang Y."/>
            <person name="Hong G."/>
            <person name="Han B."/>
            <person name="Choisne N."/>
            <person name="Demange N."/>
            <person name="Orjeda G."/>
            <person name="Samain S."/>
            <person name="Cattolico L."/>
            <person name="Pelletier E."/>
            <person name="Couloux A."/>
            <person name="Segurens B."/>
            <person name="Wincker P."/>
            <person name="D'Hont A."/>
            <person name="Scarpelli C."/>
            <person name="Weissenbach J."/>
            <person name="Salanoubat M."/>
            <person name="Quetier F."/>
            <person name="Yu Y."/>
            <person name="Kim H.R."/>
            <person name="Rambo T."/>
            <person name="Currie J."/>
            <person name="Collura K."/>
            <person name="Luo M."/>
            <person name="Yang T."/>
            <person name="Ammiraju J.S.S."/>
            <person name="Engler F."/>
            <person name="Soderlund C."/>
            <person name="Wing R.A."/>
            <person name="Palmer L.E."/>
            <person name="de la Bastide M."/>
            <person name="Spiegel L."/>
            <person name="Nascimento L."/>
            <person name="Zutavern T."/>
            <person name="O'Shaughnessy A."/>
            <person name="Dike S."/>
            <person name="Dedhia N."/>
            <person name="Preston R."/>
            <person name="Balija V."/>
            <person name="McCombie W.R."/>
            <person name="Chow T."/>
            <person name="Chen H."/>
            <person name="Chung M."/>
            <person name="Chen C."/>
            <person name="Shaw J."/>
            <person name="Wu H."/>
            <person name="Hsiao K."/>
            <person name="Chao Y."/>
            <person name="Chu M."/>
            <person name="Cheng C."/>
            <person name="Hour A."/>
            <person name="Lee P."/>
            <person name="Lin S."/>
            <person name="Lin Y."/>
            <person name="Liou J."/>
            <person name="Liu S."/>
            <person name="Hsing Y."/>
            <person name="Raghuvanshi S."/>
            <person name="Mohanty A."/>
            <person name="Bharti A.K."/>
            <person name="Gaur A."/>
            <person name="Gupta V."/>
            <person name="Kumar D."/>
            <person name="Ravi V."/>
            <person name="Vij S."/>
            <person name="Kapur A."/>
            <person name="Khurana P."/>
            <person name="Khurana P."/>
            <person name="Khurana J.P."/>
            <person name="Tyagi A.K."/>
            <person name="Gaikwad K."/>
            <person name="Singh A."/>
            <person name="Dalal V."/>
            <person name="Srivastava S."/>
            <person name="Dixit A."/>
            <person name="Pal A.K."/>
            <person name="Ghazi I.A."/>
            <person name="Yadav M."/>
            <person name="Pandit A."/>
            <person name="Bhargava A."/>
            <person name="Sureshbabu K."/>
            <person name="Batra K."/>
            <person name="Sharma T.R."/>
            <person name="Mohapatra T."/>
            <person name="Singh N.K."/>
            <person name="Messing J."/>
            <person name="Nelson A.B."/>
            <person name="Fuks G."/>
            <person name="Kavchok S."/>
            <person name="Keizer G."/>
            <person name="Linton E."/>
            <person name="Llaca V."/>
            <person name="Song R."/>
            <person name="Tanyolac B."/>
            <person name="Young S."/>
            <person name="Ho-Il K."/>
            <person name="Hahn J.H."/>
            <person name="Sangsakoo G."/>
            <person name="Vanavichit A."/>
            <person name="de Mattos Luiz.A.T."/>
            <person name="Zimmer P.D."/>
            <person name="Malone G."/>
            <person name="Dellagostin O."/>
            <person name="de Oliveira A.C."/>
            <person name="Bevan M."/>
            <person name="Bancroft I."/>
            <person name="Minx P."/>
            <person name="Cordum H."/>
            <person name="Wilson R."/>
            <person name="Cheng Z."/>
            <person name="Jin W."/>
            <person name="Jiang J."/>
            <person name="Leong S.A."/>
            <person name="Iwama H."/>
            <person name="Gojobori T."/>
            <person name="Itoh T."/>
            <person name="Niimura Y."/>
            <person name="Fujii Y."/>
            <person name="Habara T."/>
            <person name="Sakai H."/>
            <person name="Sato Y."/>
            <person name="Wilson G."/>
            <person name="Kumar K."/>
            <person name="McCouch S."/>
            <person name="Juretic N."/>
            <person name="Hoen D."/>
            <person name="Wright S."/>
            <person name="Bruskiewich R."/>
            <person name="Bureau T."/>
            <person name="Miyao A."/>
            <person name="Hirochika H."/>
            <person name="Nishikawa T."/>
            <person name="Kadowaki K."/>
            <person name="Sugiura M."/>
            <person name="Burr B."/>
            <person name="Sasaki T."/>
        </authorList>
    </citation>
    <scope>NUCLEOTIDE SEQUENCE [LARGE SCALE GENOMIC DNA]</scope>
    <source>
        <strain evidence="3">cv. Nipponbare</strain>
    </source>
</reference>
<evidence type="ECO:0000313" key="2">
    <source>
        <dbReference type="EMBL" id="BAD25491.1"/>
    </source>
</evidence>
<accession>Q6H708</accession>
<proteinExistence type="predicted"/>
<reference evidence="3" key="4">
    <citation type="journal article" date="2008" name="Nucleic Acids Res.">
        <title>The rice annotation project database (RAP-DB): 2008 update.</title>
        <authorList>
            <consortium name="The rice annotation project (RAP)"/>
        </authorList>
    </citation>
    <scope>GENOME REANNOTATION</scope>
    <source>
        <strain evidence="3">cv. Nipponbare</strain>
    </source>
</reference>
<gene>
    <name evidence="1" type="ORF">OJ1116_A06.30</name>
    <name evidence="2" type="ORF">P0030G02.20</name>
</gene>
<dbReference type="EMBL" id="AP004836">
    <property type="protein sequence ID" value="BAD25491.1"/>
    <property type="molecule type" value="Genomic_DNA"/>
</dbReference>
<evidence type="ECO:0000313" key="3">
    <source>
        <dbReference type="Proteomes" id="UP000000763"/>
    </source>
</evidence>